<dbReference type="PANTHER" id="PTHR12281">
    <property type="entry name" value="RP42 RELATED"/>
    <property type="match status" value="1"/>
</dbReference>
<dbReference type="GO" id="GO:0097602">
    <property type="term" value="F:cullin family protein binding"/>
    <property type="evidence" value="ECO:0007669"/>
    <property type="project" value="TreeGrafter"/>
</dbReference>
<organism evidence="4 5">
    <name type="scientific">Ambispora gerdemannii</name>
    <dbReference type="NCBI Taxonomy" id="144530"/>
    <lineage>
        <taxon>Eukaryota</taxon>
        <taxon>Fungi</taxon>
        <taxon>Fungi incertae sedis</taxon>
        <taxon>Mucoromycota</taxon>
        <taxon>Glomeromycotina</taxon>
        <taxon>Glomeromycetes</taxon>
        <taxon>Archaeosporales</taxon>
        <taxon>Ambisporaceae</taxon>
        <taxon>Ambispora</taxon>
    </lineage>
</organism>
<keyword evidence="5" id="KW-1185">Reference proteome</keyword>
<evidence type="ECO:0000313" key="5">
    <source>
        <dbReference type="Proteomes" id="UP000789831"/>
    </source>
</evidence>
<proteinExistence type="predicted"/>
<dbReference type="AlphaFoldDB" id="A0A9N8V6Q2"/>
<evidence type="ECO:0000256" key="1">
    <source>
        <dbReference type="RuleBase" id="RU410713"/>
    </source>
</evidence>
<dbReference type="GO" id="GO:0031624">
    <property type="term" value="F:ubiquitin conjugating enzyme binding"/>
    <property type="evidence" value="ECO:0007669"/>
    <property type="project" value="TreeGrafter"/>
</dbReference>
<dbReference type="InterPro" id="IPR011992">
    <property type="entry name" value="EF-hand-dom_pair"/>
</dbReference>
<dbReference type="Pfam" id="PF03556">
    <property type="entry name" value="Cullin_binding"/>
    <property type="match status" value="1"/>
</dbReference>
<gene>
    <name evidence="4" type="ORF">AGERDE_LOCUS876</name>
</gene>
<dbReference type="Proteomes" id="UP000789831">
    <property type="component" value="Unassembled WGS sequence"/>
</dbReference>
<protein>
    <recommendedName>
        <fullName evidence="1">Defective in cullin neddylation protein</fullName>
    </recommendedName>
</protein>
<accession>A0A9N8V6Q2</accession>
<evidence type="ECO:0000313" key="4">
    <source>
        <dbReference type="EMBL" id="CAG8438604.1"/>
    </source>
</evidence>
<dbReference type="GO" id="GO:0005886">
    <property type="term" value="C:plasma membrane"/>
    <property type="evidence" value="ECO:0007669"/>
    <property type="project" value="UniProtKB-ARBA"/>
</dbReference>
<dbReference type="Gene3D" id="1.10.238.10">
    <property type="entry name" value="EF-hand"/>
    <property type="match status" value="1"/>
</dbReference>
<dbReference type="EMBL" id="CAJVPL010000050">
    <property type="protein sequence ID" value="CAG8438604.1"/>
    <property type="molecule type" value="Genomic_DNA"/>
</dbReference>
<name>A0A9N8V6Q2_9GLOM</name>
<dbReference type="InterPro" id="IPR014764">
    <property type="entry name" value="DCN-prot"/>
</dbReference>
<dbReference type="FunFam" id="1.10.238.200:FF:000003">
    <property type="entry name" value="DCN1-like protein 3"/>
    <property type="match status" value="1"/>
</dbReference>
<evidence type="ECO:0000256" key="2">
    <source>
        <dbReference type="SAM" id="MobiDB-lite"/>
    </source>
</evidence>
<sequence>MPNNKKSNTFTVPRTIQTRSTTSRGMGNTIARQNQTTASTSSRGRRTKTNTQRANAPSPQNPAPRTAKRQRVLSFDEKLQQWFDQYKDSEDEEGRIGHQGFEQWMNDLRVNMDSEYPLLLCWKLRVSTMGYVTKEEWMSGFKKWGIESNEQLKLKLPELNNTLTSPDLFKDLYRYTFDYVKDKNQKCIDVEVAIYMWDQLFAKRPTPHVKEFSEFLKQAKQPKVLTRDQWTNFLEFVNTIDDTLSNYDLESAWPCVFDDYAEWRKSKNDKIR</sequence>
<dbReference type="OrthoDB" id="27198at2759"/>
<dbReference type="InterPro" id="IPR005176">
    <property type="entry name" value="PONY_dom"/>
</dbReference>
<feature type="region of interest" description="Disordered" evidence="2">
    <location>
        <begin position="1"/>
        <end position="71"/>
    </location>
</feature>
<comment type="caution">
    <text evidence="4">The sequence shown here is derived from an EMBL/GenBank/DDBJ whole genome shotgun (WGS) entry which is preliminary data.</text>
</comment>
<dbReference type="GO" id="GO:0045116">
    <property type="term" value="P:protein neddylation"/>
    <property type="evidence" value="ECO:0007669"/>
    <property type="project" value="TreeGrafter"/>
</dbReference>
<evidence type="ECO:0000259" key="3">
    <source>
        <dbReference type="PROSITE" id="PS51229"/>
    </source>
</evidence>
<comment type="function">
    <text evidence="1">Neddylation of cullins play an essential role in the regulation of SCF-type complexes activity.</text>
</comment>
<feature type="compositionally biased region" description="Polar residues" evidence="2">
    <location>
        <begin position="1"/>
        <end position="35"/>
    </location>
</feature>
<dbReference type="GO" id="GO:0000151">
    <property type="term" value="C:ubiquitin ligase complex"/>
    <property type="evidence" value="ECO:0007669"/>
    <property type="project" value="TreeGrafter"/>
</dbReference>
<feature type="domain" description="DCUN1" evidence="3">
    <location>
        <begin position="74"/>
        <end position="265"/>
    </location>
</feature>
<dbReference type="PROSITE" id="PS51229">
    <property type="entry name" value="DCUN1"/>
    <property type="match status" value="1"/>
</dbReference>
<dbReference type="GO" id="GO:0032182">
    <property type="term" value="F:ubiquitin-like protein binding"/>
    <property type="evidence" value="ECO:0007669"/>
    <property type="project" value="TreeGrafter"/>
</dbReference>
<dbReference type="Gene3D" id="1.10.238.200">
    <property type="entry name" value="Cullin, PONY binding domain"/>
    <property type="match status" value="1"/>
</dbReference>
<dbReference type="InterPro" id="IPR042460">
    <property type="entry name" value="DCN1-like_PONY"/>
</dbReference>
<dbReference type="SUPFAM" id="SSF47473">
    <property type="entry name" value="EF-hand"/>
    <property type="match status" value="1"/>
</dbReference>
<reference evidence="4" key="1">
    <citation type="submission" date="2021-06" db="EMBL/GenBank/DDBJ databases">
        <authorList>
            <person name="Kallberg Y."/>
            <person name="Tangrot J."/>
            <person name="Rosling A."/>
        </authorList>
    </citation>
    <scope>NUCLEOTIDE SEQUENCE</scope>
    <source>
        <strain evidence="4">MT106</strain>
    </source>
</reference>